<dbReference type="OrthoDB" id="1041979at2"/>
<proteinExistence type="predicted"/>
<dbReference type="Gene3D" id="2.60.40.1740">
    <property type="entry name" value="hypothetical protein (bacova_03559)"/>
    <property type="match status" value="1"/>
</dbReference>
<organism evidence="4 5">
    <name type="scientific">Chitinophaga jiangningensis</name>
    <dbReference type="NCBI Taxonomy" id="1419482"/>
    <lineage>
        <taxon>Bacteria</taxon>
        <taxon>Pseudomonadati</taxon>
        <taxon>Bacteroidota</taxon>
        <taxon>Chitinophagia</taxon>
        <taxon>Chitinophagales</taxon>
        <taxon>Chitinophagaceae</taxon>
        <taxon>Chitinophaga</taxon>
    </lineage>
</organism>
<sequence>MKMRILLLILLYITVAACNKSRDFPDYKYQTVYFAYQYPVRTLTMGEDVFDTQLDNQHKCKIMATTGGVYYAKRDVTVQVAVDNSLLGNGLLFGAGKSEVQAMPTHYYTLADNKIIIPAGGLTGGVEVQLTDAFFADPKAISNNYVIPLRIGAISNADSVLLGKDFILYAVKYVNTWHGNYLRRGKDVLTGSLNQTITRHQQYVEDDAVNKLSTRSLTTLEFPVVIKDKNGTNNTCTLLLNFDEANNCIVTAGSSNFTVTGSGKFVKKGEKNSWGNQDRDALYLNYNITLADLQVATTDTLVMRDRAVTMETFTPIAK</sequence>
<evidence type="ECO:0000259" key="2">
    <source>
        <dbReference type="Pfam" id="PF08522"/>
    </source>
</evidence>
<feature type="signal peptide" evidence="1">
    <location>
        <begin position="1"/>
        <end position="17"/>
    </location>
</feature>
<dbReference type="AlphaFoldDB" id="A0A1M7IT16"/>
<dbReference type="Proteomes" id="UP000184420">
    <property type="component" value="Unassembled WGS sequence"/>
</dbReference>
<gene>
    <name evidence="4" type="ORF">SAMN05444266_10881</name>
</gene>
<feature type="domain" description="BT-3987-like N-terminal" evidence="2">
    <location>
        <begin position="29"/>
        <end position="157"/>
    </location>
</feature>
<dbReference type="STRING" id="1419482.SAMN05444266_10881"/>
<evidence type="ECO:0000256" key="1">
    <source>
        <dbReference type="SAM" id="SignalP"/>
    </source>
</evidence>
<keyword evidence="5" id="KW-1185">Reference proteome</keyword>
<evidence type="ECO:0000313" key="4">
    <source>
        <dbReference type="EMBL" id="SHM43763.1"/>
    </source>
</evidence>
<dbReference type="InterPro" id="IPR040580">
    <property type="entry name" value="DUF5627"/>
</dbReference>
<feature type="chain" id="PRO_5009927025" description="Adhesin" evidence="1">
    <location>
        <begin position="18"/>
        <end position="318"/>
    </location>
</feature>
<feature type="domain" description="DUF5627" evidence="3">
    <location>
        <begin position="176"/>
        <end position="306"/>
    </location>
</feature>
<reference evidence="4 5" key="1">
    <citation type="submission" date="2016-11" db="EMBL/GenBank/DDBJ databases">
        <authorList>
            <person name="Jaros S."/>
            <person name="Januszkiewicz K."/>
            <person name="Wedrychowicz H."/>
        </authorList>
    </citation>
    <scope>NUCLEOTIDE SEQUENCE [LARGE SCALE GENOMIC DNA]</scope>
    <source>
        <strain evidence="4 5">DSM 27406</strain>
    </source>
</reference>
<dbReference type="Pfam" id="PF08522">
    <property type="entry name" value="BT_3987-like_N"/>
    <property type="match status" value="1"/>
</dbReference>
<dbReference type="Gene3D" id="2.40.128.420">
    <property type="match status" value="1"/>
</dbReference>
<evidence type="ECO:0008006" key="6">
    <source>
        <dbReference type="Google" id="ProtNLM"/>
    </source>
</evidence>
<dbReference type="RefSeq" id="WP_073084910.1">
    <property type="nucleotide sequence ID" value="NZ_FRBL01000008.1"/>
</dbReference>
<dbReference type="PROSITE" id="PS51257">
    <property type="entry name" value="PROKAR_LIPOPROTEIN"/>
    <property type="match status" value="1"/>
</dbReference>
<keyword evidence="1" id="KW-0732">Signal</keyword>
<evidence type="ECO:0000259" key="3">
    <source>
        <dbReference type="Pfam" id="PF18620"/>
    </source>
</evidence>
<name>A0A1M7IT16_9BACT</name>
<dbReference type="Pfam" id="PF18620">
    <property type="entry name" value="DUF5627"/>
    <property type="match status" value="1"/>
</dbReference>
<dbReference type="InterPro" id="IPR013728">
    <property type="entry name" value="BT_3987-like_N"/>
</dbReference>
<protein>
    <recommendedName>
        <fullName evidence="6">Adhesin</fullName>
    </recommendedName>
</protein>
<accession>A0A1M7IT16</accession>
<evidence type="ECO:0000313" key="5">
    <source>
        <dbReference type="Proteomes" id="UP000184420"/>
    </source>
</evidence>
<dbReference type="EMBL" id="FRBL01000008">
    <property type="protein sequence ID" value="SHM43763.1"/>
    <property type="molecule type" value="Genomic_DNA"/>
</dbReference>